<dbReference type="InterPro" id="IPR009246">
    <property type="entry name" value="EutC"/>
</dbReference>
<dbReference type="PANTHER" id="PTHR39330:SF1">
    <property type="entry name" value="ETHANOLAMINE AMMONIA-LYASE SMALL SUBUNIT"/>
    <property type="match status" value="1"/>
</dbReference>
<accession>A0ABQ4SDE3</accession>
<dbReference type="EMBL" id="BPQQ01000018">
    <property type="protein sequence ID" value="GJD99705.1"/>
    <property type="molecule type" value="Genomic_DNA"/>
</dbReference>
<gene>
    <name evidence="5 6" type="primary">eutC</name>
    <name evidence="6" type="ORF">GMJLKIPL_1623</name>
</gene>
<dbReference type="Proteomes" id="UP001055153">
    <property type="component" value="Unassembled WGS sequence"/>
</dbReference>
<dbReference type="HAMAP" id="MF_00601">
    <property type="entry name" value="EutC"/>
    <property type="match status" value="1"/>
</dbReference>
<dbReference type="NCBIfam" id="NF003971">
    <property type="entry name" value="PRK05465.1"/>
    <property type="match status" value="1"/>
</dbReference>
<keyword evidence="3 5" id="KW-0170">Cobalt</keyword>
<comment type="pathway">
    <text evidence="5">Amine and polyamine degradation; ethanolamine degradation.</text>
</comment>
<comment type="subunit">
    <text evidence="5">The basic unit is a heterodimer which dimerizes to form tetramers. The heterotetramers trimerize; 6 large subunits form a core ring with 6 small subunits projecting outwards.</text>
</comment>
<dbReference type="PANTHER" id="PTHR39330">
    <property type="entry name" value="ETHANOLAMINE AMMONIA-LYASE LIGHT CHAIN"/>
    <property type="match status" value="1"/>
</dbReference>
<dbReference type="RefSeq" id="WP_238234591.1">
    <property type="nucleotide sequence ID" value="NZ_BPQQ01000018.1"/>
</dbReference>
<proteinExistence type="inferred from homology"/>
<dbReference type="InterPro" id="IPR042251">
    <property type="entry name" value="EutC_C"/>
</dbReference>
<feature type="binding site" evidence="5">
    <location>
        <position position="178"/>
    </location>
    <ligand>
        <name>adenosylcob(III)alamin</name>
        <dbReference type="ChEBI" id="CHEBI:18408"/>
    </ligand>
</feature>
<dbReference type="InterPro" id="IPR042255">
    <property type="entry name" value="EutC_N"/>
</dbReference>
<feature type="binding site" evidence="5">
    <location>
        <position position="157"/>
    </location>
    <ligand>
        <name>adenosylcob(III)alamin</name>
        <dbReference type="ChEBI" id="CHEBI:18408"/>
    </ligand>
</feature>
<sequence>MSPHGNPDEVWRRLAALTPARIGLGRAGSGLPTREVLRFALAHAQARDAVHAALDGEGVRAGLTGLGWAAVPVASAAPDRATYLRRPDLGRRLDEASRERLRDAAGAPVDLALVVADGLSARAVHEGAVPVLAALAPAIAASGWSLAPVAIAEQARVALGDEIGAALRARAVAVLIGERPGLSSPDSLGIYLTFDPRPGRTDAERNCLSNVRQAGLPPDLAAFKLHWLLTQAFARGLTGVALKDESDRLLAGEPGAAALAAPR</sequence>
<evidence type="ECO:0000313" key="7">
    <source>
        <dbReference type="Proteomes" id="UP001055153"/>
    </source>
</evidence>
<comment type="similarity">
    <text evidence="5">Belongs to the EutC family.</text>
</comment>
<reference evidence="6" key="2">
    <citation type="submission" date="2021-08" db="EMBL/GenBank/DDBJ databases">
        <authorList>
            <person name="Tani A."/>
            <person name="Ola A."/>
            <person name="Ogura Y."/>
            <person name="Katsura K."/>
            <person name="Hayashi T."/>
        </authorList>
    </citation>
    <scope>NUCLEOTIDE SEQUENCE</scope>
    <source>
        <strain evidence="6">DSM 17168</strain>
    </source>
</reference>
<keyword evidence="1 5" id="KW-0846">Cobalamin</keyword>
<evidence type="ECO:0000256" key="4">
    <source>
        <dbReference type="ARBA" id="ARBA00024446"/>
    </source>
</evidence>
<reference evidence="6" key="1">
    <citation type="journal article" date="2021" name="Front. Microbiol.">
        <title>Comprehensive Comparative Genomics and Phenotyping of Methylobacterium Species.</title>
        <authorList>
            <person name="Alessa O."/>
            <person name="Ogura Y."/>
            <person name="Fujitani Y."/>
            <person name="Takami H."/>
            <person name="Hayashi T."/>
            <person name="Sahin N."/>
            <person name="Tani A."/>
        </authorList>
    </citation>
    <scope>NUCLEOTIDE SEQUENCE</scope>
    <source>
        <strain evidence="6">DSM 17168</strain>
    </source>
</reference>
<evidence type="ECO:0000256" key="2">
    <source>
        <dbReference type="ARBA" id="ARBA00023239"/>
    </source>
</evidence>
<evidence type="ECO:0000256" key="5">
    <source>
        <dbReference type="HAMAP-Rule" id="MF_00601"/>
    </source>
</evidence>
<protein>
    <recommendedName>
        <fullName evidence="5">Ethanolamine ammonia-lyase small subunit</fullName>
        <shortName evidence="5">EAL small subunit</shortName>
        <ecNumber evidence="5">4.3.1.7</ecNumber>
    </recommendedName>
</protein>
<feature type="binding site" evidence="5">
    <location>
        <position position="207"/>
    </location>
    <ligand>
        <name>adenosylcob(III)alamin</name>
        <dbReference type="ChEBI" id="CHEBI:18408"/>
    </ligand>
</feature>
<comment type="subcellular location">
    <subcellularLocation>
        <location evidence="5">Bacterial microcompartment</location>
    </subcellularLocation>
</comment>
<comment type="caution">
    <text evidence="6">The sequence shown here is derived from an EMBL/GenBank/DDBJ whole genome shotgun (WGS) entry which is preliminary data.</text>
</comment>
<evidence type="ECO:0000256" key="1">
    <source>
        <dbReference type="ARBA" id="ARBA00022628"/>
    </source>
</evidence>
<keyword evidence="7" id="KW-1185">Reference proteome</keyword>
<keyword evidence="2 5" id="KW-0456">Lyase</keyword>
<dbReference type="PIRSF" id="PIRSF018982">
    <property type="entry name" value="EutC"/>
    <property type="match status" value="1"/>
</dbReference>
<evidence type="ECO:0000313" key="6">
    <source>
        <dbReference type="EMBL" id="GJD99705.1"/>
    </source>
</evidence>
<dbReference type="Gene3D" id="3.40.50.11240">
    <property type="entry name" value="Ethanolamine ammonia-lyase light chain (EutC)"/>
    <property type="match status" value="1"/>
</dbReference>
<organism evidence="6 7">
    <name type="scientific">Methylobacterium isbiliense</name>
    <dbReference type="NCBI Taxonomy" id="315478"/>
    <lineage>
        <taxon>Bacteria</taxon>
        <taxon>Pseudomonadati</taxon>
        <taxon>Pseudomonadota</taxon>
        <taxon>Alphaproteobacteria</taxon>
        <taxon>Hyphomicrobiales</taxon>
        <taxon>Methylobacteriaceae</taxon>
        <taxon>Methylobacterium</taxon>
    </lineage>
</organism>
<comment type="catalytic activity">
    <reaction evidence="5">
        <text>ethanolamine = acetaldehyde + NH4(+)</text>
        <dbReference type="Rhea" id="RHEA:15313"/>
        <dbReference type="ChEBI" id="CHEBI:15343"/>
        <dbReference type="ChEBI" id="CHEBI:28938"/>
        <dbReference type="ChEBI" id="CHEBI:57603"/>
        <dbReference type="EC" id="4.3.1.7"/>
    </reaction>
</comment>
<comment type="function">
    <text evidence="5">Catalyzes the deamination of various vicinal amino-alcohols to oxo compounds. Allows this organism to utilize ethanolamine as the sole source of nitrogen and carbon in the presence of external vitamin B12.</text>
</comment>
<keyword evidence="4 5" id="KW-1283">Bacterial microcompartment</keyword>
<dbReference type="Pfam" id="PF05985">
    <property type="entry name" value="EutC"/>
    <property type="match status" value="1"/>
</dbReference>
<dbReference type="EC" id="4.3.1.7" evidence="5"/>
<evidence type="ECO:0000256" key="3">
    <source>
        <dbReference type="ARBA" id="ARBA00023285"/>
    </source>
</evidence>
<name>A0ABQ4SDE3_9HYPH</name>
<dbReference type="Gene3D" id="1.10.30.40">
    <property type="entry name" value="Ethanolamine ammonia-lyase light chain (EutC), N-terminal domain"/>
    <property type="match status" value="1"/>
</dbReference>
<comment type="cofactor">
    <cofactor evidence="5">
        <name>adenosylcob(III)alamin</name>
        <dbReference type="ChEBI" id="CHEBI:18408"/>
    </cofactor>
    <text evidence="5">Binds between the large and small subunits.</text>
</comment>